<comment type="subunit">
    <text evidence="2">Monomer.</text>
</comment>
<keyword evidence="12" id="KW-1185">Reference proteome</keyword>
<keyword evidence="9" id="KW-0732">Signal</keyword>
<dbReference type="Gene3D" id="2.60.40.420">
    <property type="entry name" value="Cupredoxins - blue copper proteins"/>
    <property type="match status" value="3"/>
</dbReference>
<evidence type="ECO:0000256" key="8">
    <source>
        <dbReference type="ARBA" id="ARBA00048092"/>
    </source>
</evidence>
<dbReference type="InterPro" id="IPR008972">
    <property type="entry name" value="Cupredoxin"/>
</dbReference>
<dbReference type="InterPro" id="IPR002355">
    <property type="entry name" value="Cu_oxidase_Cu_BS"/>
</dbReference>
<feature type="chain" id="PRO_5046310826" description="Multicopper oxidase CueO" evidence="9">
    <location>
        <begin position="34"/>
        <end position="584"/>
    </location>
</feature>
<comment type="catalytic activity">
    <reaction evidence="8">
        <text>4 Cu(+) + O2 + 4 H(+) = 4 Cu(2+) + 2 H2O</text>
        <dbReference type="Rhea" id="RHEA:30083"/>
        <dbReference type="ChEBI" id="CHEBI:15377"/>
        <dbReference type="ChEBI" id="CHEBI:15378"/>
        <dbReference type="ChEBI" id="CHEBI:15379"/>
        <dbReference type="ChEBI" id="CHEBI:29036"/>
        <dbReference type="ChEBI" id="CHEBI:49552"/>
        <dbReference type="EC" id="1.16.3.4"/>
    </reaction>
    <physiologicalReaction direction="left-to-right" evidence="8">
        <dbReference type="Rhea" id="RHEA:30084"/>
    </physiologicalReaction>
</comment>
<organism evidence="11 12">
    <name type="scientific">Acidovorax bellezanensis</name>
    <dbReference type="NCBI Taxonomy" id="2976702"/>
    <lineage>
        <taxon>Bacteria</taxon>
        <taxon>Pseudomonadati</taxon>
        <taxon>Pseudomonadota</taxon>
        <taxon>Betaproteobacteria</taxon>
        <taxon>Burkholderiales</taxon>
        <taxon>Comamonadaceae</taxon>
        <taxon>Acidovorax</taxon>
    </lineage>
</organism>
<dbReference type="PROSITE" id="PS00080">
    <property type="entry name" value="MULTICOPPER_OXIDASE2"/>
    <property type="match status" value="1"/>
</dbReference>
<sequence length="584" mass="64141">MASSLAGTRRSWLKASLAATAAPIVLTPGKASAQPTPLPPSPPTTPWVEELPTQVTPLSPLAALNPAPTVTANLAGGECGRAPHQRFAALTVPGLAGTPLLYQLTAKENPAWLFNGNNPYYPPQPIWGYEGHTPGVTTPGPTIHARYGQSIICRIRNGLPQNHIGFGSPEISTHLHNMHMPSESDGFAGDFYSATQRGLTLAAPGTFNDHFYPNLYAGFDEFGGRGDPREALGSLFYHDHTDGVTAPNVLKGLFGRYMIFDDLDTGDETTGLRLPSGAYDYPLSFADKRFDSGGRLTFDELNPEGVLGDKIIVNGKIEPVLRVAARKYRLRLLNAGPSRFYEFALQNTGATTVYPYTQIASDGNLLPAPIQNVLRLRIAPAERADIIVDFSRFPMNTTLYLVNQLTQVDTRKPGVLQAPGTRVLKFIVDRPAPAPDLSQVPSVLRPLRDLPNAAALAALPVRTWVFARNSGMWTVNGQFFDSLTPRASINRGGMEIWEFVNPDNGWQHPIHVHFEEGRILSKSVNGVNVPIPMNERGRKDVFVVGELMTVRVLLRFRDFQGKYMMHCHNLTHEDHAMMVRFDIV</sequence>
<dbReference type="EMBL" id="JAODYH010000012">
    <property type="protein sequence ID" value="MCT9812749.1"/>
    <property type="molecule type" value="Genomic_DNA"/>
</dbReference>
<gene>
    <name evidence="11" type="ORF">N0K08_19125</name>
</gene>
<dbReference type="Pfam" id="PF07731">
    <property type="entry name" value="Cu-oxidase_2"/>
    <property type="match status" value="1"/>
</dbReference>
<evidence type="ECO:0000256" key="5">
    <source>
        <dbReference type="ARBA" id="ARBA00041027"/>
    </source>
</evidence>
<name>A0ABT2PSH7_9BURK</name>
<keyword evidence="3" id="KW-0479">Metal-binding</keyword>
<proteinExistence type="predicted"/>
<evidence type="ECO:0000256" key="2">
    <source>
        <dbReference type="ARBA" id="ARBA00011245"/>
    </source>
</evidence>
<dbReference type="EC" id="1.16.3.4" evidence="4"/>
<dbReference type="InterPro" id="IPR006311">
    <property type="entry name" value="TAT_signal"/>
</dbReference>
<dbReference type="InterPro" id="IPR045087">
    <property type="entry name" value="Cu-oxidase_fam"/>
</dbReference>
<comment type="subcellular location">
    <subcellularLocation>
        <location evidence="1">Periplasm</location>
    </subcellularLocation>
</comment>
<evidence type="ECO:0000256" key="7">
    <source>
        <dbReference type="ARBA" id="ARBA00043090"/>
    </source>
</evidence>
<protein>
    <recommendedName>
        <fullName evidence="5">Multicopper oxidase CueO</fullName>
        <ecNumber evidence="4">1.16.3.4</ecNumber>
    </recommendedName>
    <alternativeName>
        <fullName evidence="6">Copper efflux oxidase</fullName>
    </alternativeName>
    <alternativeName>
        <fullName evidence="7">Cuprous oxidase</fullName>
    </alternativeName>
</protein>
<evidence type="ECO:0000256" key="3">
    <source>
        <dbReference type="ARBA" id="ARBA00022723"/>
    </source>
</evidence>
<evidence type="ECO:0000256" key="6">
    <source>
        <dbReference type="ARBA" id="ARBA00042896"/>
    </source>
</evidence>
<dbReference type="PANTHER" id="PTHR48267">
    <property type="entry name" value="CUPREDOXIN SUPERFAMILY PROTEIN"/>
    <property type="match status" value="1"/>
</dbReference>
<accession>A0ABT2PSH7</accession>
<dbReference type="CDD" id="cd13889">
    <property type="entry name" value="CuRO_3_BOD"/>
    <property type="match status" value="1"/>
</dbReference>
<reference evidence="11 12" key="1">
    <citation type="submission" date="2022-09" db="EMBL/GenBank/DDBJ databases">
        <title>Draft genome of isolate Be4.</title>
        <authorList>
            <person name="Sanchez-Castro I."/>
            <person name="Martinez-Rodriguez P."/>
            <person name="Descostes M."/>
            <person name="Merroun M."/>
        </authorList>
    </citation>
    <scope>NUCLEOTIDE SEQUENCE [LARGE SCALE GENOMIC DNA]</scope>
    <source>
        <strain evidence="11 12">Be4</strain>
    </source>
</reference>
<evidence type="ECO:0000259" key="10">
    <source>
        <dbReference type="Pfam" id="PF07731"/>
    </source>
</evidence>
<feature type="signal peptide" evidence="9">
    <location>
        <begin position="1"/>
        <end position="33"/>
    </location>
</feature>
<dbReference type="PROSITE" id="PS51318">
    <property type="entry name" value="TAT"/>
    <property type="match status" value="1"/>
</dbReference>
<dbReference type="InterPro" id="IPR011706">
    <property type="entry name" value="Cu-oxidase_C"/>
</dbReference>
<feature type="domain" description="Plastocyanin-like" evidence="10">
    <location>
        <begin position="469"/>
        <end position="582"/>
    </location>
</feature>
<dbReference type="RefSeq" id="WP_261501995.1">
    <property type="nucleotide sequence ID" value="NZ_JAODYH010000012.1"/>
</dbReference>
<dbReference type="SUPFAM" id="SSF49503">
    <property type="entry name" value="Cupredoxins"/>
    <property type="match status" value="3"/>
</dbReference>
<comment type="caution">
    <text evidence="11">The sequence shown here is derived from an EMBL/GenBank/DDBJ whole genome shotgun (WGS) entry which is preliminary data.</text>
</comment>
<dbReference type="Proteomes" id="UP001525968">
    <property type="component" value="Unassembled WGS sequence"/>
</dbReference>
<evidence type="ECO:0000256" key="9">
    <source>
        <dbReference type="SAM" id="SignalP"/>
    </source>
</evidence>
<evidence type="ECO:0000313" key="12">
    <source>
        <dbReference type="Proteomes" id="UP001525968"/>
    </source>
</evidence>
<evidence type="ECO:0000256" key="1">
    <source>
        <dbReference type="ARBA" id="ARBA00004418"/>
    </source>
</evidence>
<evidence type="ECO:0000313" key="11">
    <source>
        <dbReference type="EMBL" id="MCT9812749.1"/>
    </source>
</evidence>
<dbReference type="PANTHER" id="PTHR48267:SF1">
    <property type="entry name" value="BILIRUBIN OXIDASE"/>
    <property type="match status" value="1"/>
</dbReference>
<evidence type="ECO:0000256" key="4">
    <source>
        <dbReference type="ARBA" id="ARBA00038978"/>
    </source>
</evidence>